<evidence type="ECO:0000313" key="2">
    <source>
        <dbReference type="Proteomes" id="UP000663505"/>
    </source>
</evidence>
<dbReference type="RefSeq" id="WP_206657722.1">
    <property type="nucleotide sequence ID" value="NZ_CP071182.1"/>
</dbReference>
<accession>A0A9X7W1D3</accession>
<dbReference type="EMBL" id="CP071182">
    <property type="protein sequence ID" value="QSO48387.1"/>
    <property type="molecule type" value="Genomic_DNA"/>
</dbReference>
<organism evidence="1 2">
    <name type="scientific">Alicyclobacillus mengziensis</name>
    <dbReference type="NCBI Taxonomy" id="2931921"/>
    <lineage>
        <taxon>Bacteria</taxon>
        <taxon>Bacillati</taxon>
        <taxon>Bacillota</taxon>
        <taxon>Bacilli</taxon>
        <taxon>Bacillales</taxon>
        <taxon>Alicyclobacillaceae</taxon>
        <taxon>Alicyclobacillus</taxon>
    </lineage>
</organism>
<name>A0A9X7W1D3_9BACL</name>
<evidence type="ECO:0008006" key="3">
    <source>
        <dbReference type="Google" id="ProtNLM"/>
    </source>
</evidence>
<proteinExistence type="predicted"/>
<dbReference type="AlphaFoldDB" id="A0A9X7W1D3"/>
<protein>
    <recommendedName>
        <fullName evidence="3">PD-(D/E)XK nuclease superfamily protein</fullName>
    </recommendedName>
</protein>
<evidence type="ECO:0000313" key="1">
    <source>
        <dbReference type="EMBL" id="QSO48387.1"/>
    </source>
</evidence>
<reference evidence="1 2" key="1">
    <citation type="submission" date="2021-02" db="EMBL/GenBank/DDBJ databases">
        <title>Alicyclobacillus curvatus sp. nov. and Alicyclobacillus mengziensis sp. nov., two acidophilic bacteria isolated from acid mine drainage.</title>
        <authorList>
            <person name="Huang Y."/>
        </authorList>
    </citation>
    <scope>NUCLEOTIDE SEQUENCE [LARGE SCALE GENOMIC DNA]</scope>
    <source>
        <strain evidence="1 2">S30H14</strain>
    </source>
</reference>
<gene>
    <name evidence="1" type="ORF">JZ786_05210</name>
</gene>
<dbReference type="Proteomes" id="UP000663505">
    <property type="component" value="Chromosome"/>
</dbReference>
<dbReference type="KEGG" id="afx:JZ786_05210"/>
<keyword evidence="2" id="KW-1185">Reference proteome</keyword>
<sequence length="361" mass="41884">MNYEQILAQYTDTYLDINQCQKMLESRWSTLARLLPPKWWYESSPIRQWLNYSDNEVYETALNLFQDELLLISTRFPDHYKTWIGSISIPEQFWAKRFEAAVIYLLIHGKIDIQALDVKSDVSNNDVDIVIGDGTERIYIECTSVRNPPVKAELQEINRHVEDYIIHEFNQIPGSYLVTCNVLPNFLDKSAVDQFIDIFATFIQQVRPVNEVRWDQIKGFPTNRPDYGQPAAIITPTHLPIRTRITGFPPQAFVDTSGQALYSKIKRKFGQSRGFSGQRILMIDSSFRPDMYITNFTGFKDDVGRAAEFDKNHQTFSIITLSQINIQSERRLFMGTSFPMPWTPTPLTPLARRILEATYMI</sequence>